<dbReference type="Gene3D" id="1.10.860.10">
    <property type="entry name" value="DNAb Helicase, Chain A"/>
    <property type="match status" value="2"/>
</dbReference>
<dbReference type="InterPro" id="IPR007693">
    <property type="entry name" value="DNA_helicase_DnaB-like_N"/>
</dbReference>
<dbReference type="OrthoDB" id="2970604at2"/>
<keyword evidence="1" id="KW-0235">DNA replication</keyword>
<accession>A0A1H8S3X1</accession>
<dbReference type="GO" id="GO:0003677">
    <property type="term" value="F:DNA binding"/>
    <property type="evidence" value="ECO:0007669"/>
    <property type="project" value="UniProtKB-KW"/>
</dbReference>
<keyword evidence="5" id="KW-0547">Nucleotide-binding</keyword>
<reference evidence="5 6" key="1">
    <citation type="submission" date="2016-10" db="EMBL/GenBank/DDBJ databases">
        <authorList>
            <person name="de Groot N.N."/>
        </authorList>
    </citation>
    <scope>NUCLEOTIDE SEQUENCE [LARGE SCALE GENOMIC DNA]</scope>
    <source>
        <strain evidence="5 6">CGMCC 4.2026</strain>
    </source>
</reference>
<evidence type="ECO:0000256" key="1">
    <source>
        <dbReference type="ARBA" id="ARBA00022705"/>
    </source>
</evidence>
<dbReference type="Pfam" id="PF00772">
    <property type="entry name" value="DnaB"/>
    <property type="match status" value="2"/>
</dbReference>
<name>A0A1H8S3X1_9ACTN</name>
<evidence type="ECO:0000256" key="2">
    <source>
        <dbReference type="ARBA" id="ARBA00023125"/>
    </source>
</evidence>
<proteinExistence type="predicted"/>
<dbReference type="Proteomes" id="UP000181951">
    <property type="component" value="Unassembled WGS sequence"/>
</dbReference>
<dbReference type="GO" id="GO:0005524">
    <property type="term" value="F:ATP binding"/>
    <property type="evidence" value="ECO:0007669"/>
    <property type="project" value="InterPro"/>
</dbReference>
<dbReference type="SUPFAM" id="SSF48024">
    <property type="entry name" value="N-terminal domain of DnaB helicase"/>
    <property type="match status" value="2"/>
</dbReference>
<feature type="region of interest" description="Disordered" evidence="3">
    <location>
        <begin position="332"/>
        <end position="361"/>
    </location>
</feature>
<feature type="domain" description="DNA helicase DnaB-like N-terminal" evidence="4">
    <location>
        <begin position="191"/>
        <end position="284"/>
    </location>
</feature>
<sequence>MTTHDTADLDERGEPEPPGALHYAEQALLGALLLDPEQLAGVPDLRSDHFANPSHSALFAAMRTLTPPDPDAHRASPVWLTAVLKTAATTALGLDAPYIHTLINACPRPEHAPVYAQMIRAEHVRRALREHAMQMEQLADDSTLPEPATVVLEQADALGRFLDRAEPQWPRQSGPVPRAAPAPANEVLAEEDLDAERLLLAAGTAHPEDLARMGWLHPEDFRLPLHRDLYRCLTAMTRHGDPIDPITVLWNAQQHAALHGTDPARVLDFLHQAAGSAEHWAEHLYIRALLTTARTAGHEITALTDDPAHAPHHLIPAARRALAPLARIRARRRAPPTTATAPVAAPRPPALAASTPQHATR</sequence>
<keyword evidence="5" id="KW-0378">Hydrolase</keyword>
<dbReference type="STRING" id="310780.SAMN05216267_103912"/>
<keyword evidence="5" id="KW-0347">Helicase</keyword>
<gene>
    <name evidence="5" type="ORF">SAMN05216267_103912</name>
</gene>
<evidence type="ECO:0000259" key="4">
    <source>
        <dbReference type="Pfam" id="PF00772"/>
    </source>
</evidence>
<dbReference type="GO" id="GO:0003678">
    <property type="term" value="F:DNA helicase activity"/>
    <property type="evidence" value="ECO:0007669"/>
    <property type="project" value="InterPro"/>
</dbReference>
<dbReference type="PANTHER" id="PTHR30153:SF2">
    <property type="entry name" value="REPLICATIVE DNA HELICASE"/>
    <property type="match status" value="1"/>
</dbReference>
<dbReference type="AlphaFoldDB" id="A0A1H8S3X1"/>
<keyword evidence="6" id="KW-1185">Reference proteome</keyword>
<dbReference type="PANTHER" id="PTHR30153">
    <property type="entry name" value="REPLICATIVE DNA HELICASE DNAB"/>
    <property type="match status" value="1"/>
</dbReference>
<keyword evidence="5" id="KW-0067">ATP-binding</keyword>
<feature type="compositionally biased region" description="Low complexity" evidence="3">
    <location>
        <begin position="335"/>
        <end position="344"/>
    </location>
</feature>
<evidence type="ECO:0000313" key="6">
    <source>
        <dbReference type="Proteomes" id="UP000181951"/>
    </source>
</evidence>
<dbReference type="GO" id="GO:0006260">
    <property type="term" value="P:DNA replication"/>
    <property type="evidence" value="ECO:0007669"/>
    <property type="project" value="UniProtKB-KW"/>
</dbReference>
<dbReference type="EMBL" id="FODD01000039">
    <property type="protein sequence ID" value="SEO73345.1"/>
    <property type="molecule type" value="Genomic_DNA"/>
</dbReference>
<organism evidence="5 6">
    <name type="scientific">Actinacidiphila rubida</name>
    <dbReference type="NCBI Taxonomy" id="310780"/>
    <lineage>
        <taxon>Bacteria</taxon>
        <taxon>Bacillati</taxon>
        <taxon>Actinomycetota</taxon>
        <taxon>Actinomycetes</taxon>
        <taxon>Kitasatosporales</taxon>
        <taxon>Streptomycetaceae</taxon>
        <taxon>Actinacidiphila</taxon>
    </lineage>
</organism>
<evidence type="ECO:0000313" key="5">
    <source>
        <dbReference type="EMBL" id="SEO73345.1"/>
    </source>
</evidence>
<dbReference type="InterPro" id="IPR016136">
    <property type="entry name" value="DNA_helicase_N/primase_C"/>
</dbReference>
<evidence type="ECO:0000256" key="3">
    <source>
        <dbReference type="SAM" id="MobiDB-lite"/>
    </source>
</evidence>
<keyword evidence="2" id="KW-0238">DNA-binding</keyword>
<dbReference type="RefSeq" id="WP_079176239.1">
    <property type="nucleotide sequence ID" value="NZ_FODD01000039.1"/>
</dbReference>
<dbReference type="GO" id="GO:0005829">
    <property type="term" value="C:cytosol"/>
    <property type="evidence" value="ECO:0007669"/>
    <property type="project" value="TreeGrafter"/>
</dbReference>
<protein>
    <submittedName>
        <fullName evidence="5">DnaB-like helicase N terminal domain-containing protein</fullName>
    </submittedName>
</protein>
<dbReference type="InterPro" id="IPR036185">
    <property type="entry name" value="DNA_heli_DnaB-like_N_sf"/>
</dbReference>
<feature type="domain" description="DNA helicase DnaB-like N-terminal" evidence="4">
    <location>
        <begin position="23"/>
        <end position="120"/>
    </location>
</feature>